<accession>A0A4V3EIS8</accession>
<name>A0A4V3EIS8_9ACTN</name>
<gene>
    <name evidence="2" type="ORF">BDK89_0233</name>
</gene>
<proteinExistence type="predicted"/>
<dbReference type="RefSeq" id="WP_133867205.1">
    <property type="nucleotide sequence ID" value="NZ_SOAU01000001.1"/>
</dbReference>
<dbReference type="AlphaFoldDB" id="A0A4V3EIS8"/>
<keyword evidence="3" id="KW-1185">Reference proteome</keyword>
<feature type="compositionally biased region" description="Low complexity" evidence="1">
    <location>
        <begin position="37"/>
        <end position="52"/>
    </location>
</feature>
<sequence length="102" mass="10456">MSDTSRVDRWLLDAGFDPDPDAALTGRAADELGASGDSGAPDPWADAAPVVGLDEGQRDYLDATSPDLSGGLPAQLLDGSDPFSGLDPDALADADQIIDLDD</sequence>
<evidence type="ECO:0000313" key="2">
    <source>
        <dbReference type="EMBL" id="TDT14678.1"/>
    </source>
</evidence>
<dbReference type="Proteomes" id="UP000294558">
    <property type="component" value="Unassembled WGS sequence"/>
</dbReference>
<comment type="caution">
    <text evidence="2">The sequence shown here is derived from an EMBL/GenBank/DDBJ whole genome shotgun (WGS) entry which is preliminary data.</text>
</comment>
<reference evidence="2 3" key="1">
    <citation type="submission" date="2019-03" db="EMBL/GenBank/DDBJ databases">
        <title>Sequencing the genomes of 1000 actinobacteria strains.</title>
        <authorList>
            <person name="Klenk H.-P."/>
        </authorList>
    </citation>
    <scope>NUCLEOTIDE SEQUENCE [LARGE SCALE GENOMIC DNA]</scope>
    <source>
        <strain evidence="2 3">DSM 18936</strain>
    </source>
</reference>
<feature type="region of interest" description="Disordered" evidence="1">
    <location>
        <begin position="1"/>
        <end position="89"/>
    </location>
</feature>
<evidence type="ECO:0000313" key="3">
    <source>
        <dbReference type="Proteomes" id="UP000294558"/>
    </source>
</evidence>
<evidence type="ECO:0000256" key="1">
    <source>
        <dbReference type="SAM" id="MobiDB-lite"/>
    </source>
</evidence>
<organism evidence="2 3">
    <name type="scientific">Ilumatobacter fluminis</name>
    <dbReference type="NCBI Taxonomy" id="467091"/>
    <lineage>
        <taxon>Bacteria</taxon>
        <taxon>Bacillati</taxon>
        <taxon>Actinomycetota</taxon>
        <taxon>Acidimicrobiia</taxon>
        <taxon>Acidimicrobiales</taxon>
        <taxon>Ilumatobacteraceae</taxon>
        <taxon>Ilumatobacter</taxon>
    </lineage>
</organism>
<protein>
    <submittedName>
        <fullName evidence="2">Uncharacterized protein</fullName>
    </submittedName>
</protein>
<dbReference type="EMBL" id="SOAU01000001">
    <property type="protein sequence ID" value="TDT14678.1"/>
    <property type="molecule type" value="Genomic_DNA"/>
</dbReference>
<feature type="compositionally biased region" description="Basic and acidic residues" evidence="1">
    <location>
        <begin position="1"/>
        <end position="11"/>
    </location>
</feature>